<dbReference type="SUPFAM" id="SSF81901">
    <property type="entry name" value="HCP-like"/>
    <property type="match status" value="1"/>
</dbReference>
<gene>
    <name evidence="1" type="ORF">Acy02nite_62280</name>
</gene>
<dbReference type="Proteomes" id="UP000619479">
    <property type="component" value="Unassembled WGS sequence"/>
</dbReference>
<keyword evidence="2" id="KW-1185">Reference proteome</keyword>
<dbReference type="Pfam" id="PF13181">
    <property type="entry name" value="TPR_8"/>
    <property type="match status" value="1"/>
</dbReference>
<sequence>MELNQVQTPADLAEALNAVRKRPVVSTAGRLSLSTESDMCTGKALPTPHSLSRFLDKYGVDKKEKEAWIAARERAASPRPSRFPAARRVRETDPGTLGVHPAIDSSECGGDLPQYIPRDLDADLRRRIRDGAGDTGCFVMLVGSSSVGKTRCAYEAVSAELPDWWLLHPTNSNELASFAEDPIGRTVIWLDELQRYFLDGLQPATVRKLIHARDPVVVIATLWPSVYERFASPPSDEVETVRGYQQIVEMGKKIWVAEHFSAAERQRAVDAGDVDDRIATSLHSEFGVTQALAAAPALVSRWQSGTDVYGRAVITAAVDARRLGIRSLLSGELLKAAAPGYLTLTQRATAPADWFETAVEYATRLLHGAARALVPVGSVMSRIDGYEVADFLVQTGARSRRMHMPPIEAWAAYAAADMSADERTEVGKQAHRRMLLPEAETLFRGAMAQGSEYASLMLAQLLHQQGRIADLERLPADPGIAGDFVTRAIASLRGEPDPTIGSPSWRLAQSASEGDEGSEVLLRHNAKQGDPEAALDLGLLLQHRGRHEEAQKFLRRALAAGSPAALAFLIRGLLHLGRTAEAEEQLRKHLTDLPSEARPMLANLLEQQNRHEEAEQWLRAAVDAEDDGARQALASRLRVWGHDAAAEATLRDAIAAGESDSRHALALFLIAAERADEAEAVLRQGAALGDVMSRDLLTQRLRDSGRREETQEVLREAVHHDDPMALRTLVEMFVADHRARECETFLRESITAGVLDADVELIRFLVEQGRPQEAATLQRYGLRPDGKPARF</sequence>
<dbReference type="InterPro" id="IPR011990">
    <property type="entry name" value="TPR-like_helical_dom_sf"/>
</dbReference>
<dbReference type="PANTHER" id="PTHR12558:SF13">
    <property type="entry name" value="CELL DIVISION CYCLE PROTEIN 27 HOMOLOG"/>
    <property type="match status" value="1"/>
</dbReference>
<dbReference type="PANTHER" id="PTHR12558">
    <property type="entry name" value="CELL DIVISION CYCLE 16,23,27"/>
    <property type="match status" value="1"/>
</dbReference>
<dbReference type="EMBL" id="BOMH01000045">
    <property type="protein sequence ID" value="GID68347.1"/>
    <property type="molecule type" value="Genomic_DNA"/>
</dbReference>
<dbReference type="InterPro" id="IPR019734">
    <property type="entry name" value="TPR_rpt"/>
</dbReference>
<evidence type="ECO:0000313" key="1">
    <source>
        <dbReference type="EMBL" id="GID68347.1"/>
    </source>
</evidence>
<evidence type="ECO:0000313" key="2">
    <source>
        <dbReference type="Proteomes" id="UP000619479"/>
    </source>
</evidence>
<accession>A0A919M731</accession>
<reference evidence="1" key="1">
    <citation type="submission" date="2021-01" db="EMBL/GenBank/DDBJ databases">
        <title>Whole genome shotgun sequence of Actinoplanes cyaneus NBRC 14990.</title>
        <authorList>
            <person name="Komaki H."/>
            <person name="Tamura T."/>
        </authorList>
    </citation>
    <scope>NUCLEOTIDE SEQUENCE</scope>
    <source>
        <strain evidence="1">NBRC 14990</strain>
    </source>
</reference>
<protein>
    <recommendedName>
        <fullName evidence="3">Tetratricopeptide repeat protein</fullName>
    </recommendedName>
</protein>
<name>A0A919M731_9ACTN</name>
<dbReference type="RefSeq" id="WP_203747574.1">
    <property type="nucleotide sequence ID" value="NZ_BAAAUC010000022.1"/>
</dbReference>
<dbReference type="AlphaFoldDB" id="A0A919M731"/>
<organism evidence="1 2">
    <name type="scientific">Actinoplanes cyaneus</name>
    <dbReference type="NCBI Taxonomy" id="52696"/>
    <lineage>
        <taxon>Bacteria</taxon>
        <taxon>Bacillati</taxon>
        <taxon>Actinomycetota</taxon>
        <taxon>Actinomycetes</taxon>
        <taxon>Micromonosporales</taxon>
        <taxon>Micromonosporaceae</taxon>
        <taxon>Actinoplanes</taxon>
    </lineage>
</organism>
<proteinExistence type="predicted"/>
<dbReference type="Gene3D" id="1.25.40.10">
    <property type="entry name" value="Tetratricopeptide repeat domain"/>
    <property type="match status" value="2"/>
</dbReference>
<comment type="caution">
    <text evidence="1">The sequence shown here is derived from an EMBL/GenBank/DDBJ whole genome shotgun (WGS) entry which is preliminary data.</text>
</comment>
<evidence type="ECO:0008006" key="3">
    <source>
        <dbReference type="Google" id="ProtNLM"/>
    </source>
</evidence>